<dbReference type="InterPro" id="IPR018062">
    <property type="entry name" value="HTH_AraC-typ_CS"/>
</dbReference>
<sequence length="296" mass="34114">MKSENILTTNYIHNYTSLPIFSEDYSFENSERLGEHSHEFVEIGITTHGSALHHTSHGIYPLKRGSIYFIPIGSTHAISQVQNWHVKNIYLLPKLLFHELSSASLHCSTMQYFLLKHGNSSSAPLHLELEENTMSIADAFFTAYFGKKMITGELSDLYEFNCLFNILLLLCDNFYQSHSFQKDELDERIIRITELINEHIYEQSGDIISLISDTLMLHPQQINRIVKKISGSTLSNYIIECKLEKSIRLLLTDAPVTEIAHTLGFYDHSHYNKYFTRYIGISPSAYRKKTQVLLKL</sequence>
<gene>
    <name evidence="5" type="primary">btr_3</name>
    <name evidence="5" type="ORF">DSM106044_00564</name>
</gene>
<evidence type="ECO:0000313" key="5">
    <source>
        <dbReference type="EMBL" id="TLD02585.1"/>
    </source>
</evidence>
<feature type="domain" description="HTH araC/xylS-type" evidence="4">
    <location>
        <begin position="190"/>
        <end position="289"/>
    </location>
</feature>
<dbReference type="Pfam" id="PF02311">
    <property type="entry name" value="AraC_binding"/>
    <property type="match status" value="1"/>
</dbReference>
<dbReference type="SUPFAM" id="SSF46689">
    <property type="entry name" value="Homeodomain-like"/>
    <property type="match status" value="1"/>
</dbReference>
<dbReference type="PANTHER" id="PTHR43280">
    <property type="entry name" value="ARAC-FAMILY TRANSCRIPTIONAL REGULATOR"/>
    <property type="match status" value="1"/>
</dbReference>
<organism evidence="5 6">
    <name type="scientific">Robinsoniella peoriensis</name>
    <dbReference type="NCBI Taxonomy" id="180332"/>
    <lineage>
        <taxon>Bacteria</taxon>
        <taxon>Bacillati</taxon>
        <taxon>Bacillota</taxon>
        <taxon>Clostridia</taxon>
        <taxon>Lachnospirales</taxon>
        <taxon>Lachnospiraceae</taxon>
        <taxon>Robinsoniella</taxon>
    </lineage>
</organism>
<dbReference type="GO" id="GO:0043565">
    <property type="term" value="F:sequence-specific DNA binding"/>
    <property type="evidence" value="ECO:0007669"/>
    <property type="project" value="InterPro"/>
</dbReference>
<evidence type="ECO:0000256" key="2">
    <source>
        <dbReference type="ARBA" id="ARBA00023125"/>
    </source>
</evidence>
<dbReference type="InterPro" id="IPR009057">
    <property type="entry name" value="Homeodomain-like_sf"/>
</dbReference>
<dbReference type="InterPro" id="IPR014710">
    <property type="entry name" value="RmlC-like_jellyroll"/>
</dbReference>
<evidence type="ECO:0000259" key="4">
    <source>
        <dbReference type="PROSITE" id="PS01124"/>
    </source>
</evidence>
<accession>A0A4U8QBW7</accession>
<dbReference type="Proteomes" id="UP000306509">
    <property type="component" value="Unassembled WGS sequence"/>
</dbReference>
<protein>
    <submittedName>
        <fullName evidence="5">Bacillibactin transport regulator</fullName>
    </submittedName>
</protein>
<dbReference type="PROSITE" id="PS00041">
    <property type="entry name" value="HTH_ARAC_FAMILY_1"/>
    <property type="match status" value="1"/>
</dbReference>
<dbReference type="InterPro" id="IPR037923">
    <property type="entry name" value="HTH-like"/>
</dbReference>
<reference evidence="5 6" key="1">
    <citation type="journal article" date="2019" name="Anaerobe">
        <title>Detection of Robinsoniella peoriensis in multiple bone samples of a trauma patient.</title>
        <authorList>
            <person name="Schrottner P."/>
            <person name="Hartwich K."/>
            <person name="Bunk B."/>
            <person name="Schober I."/>
            <person name="Helbig S."/>
            <person name="Rudolph W.W."/>
            <person name="Gunzer F."/>
        </authorList>
    </citation>
    <scope>NUCLEOTIDE SEQUENCE [LARGE SCALE GENOMIC DNA]</scope>
    <source>
        <strain evidence="5 6">DSM 106044</strain>
    </source>
</reference>
<dbReference type="RefSeq" id="WP_138001734.1">
    <property type="nucleotide sequence ID" value="NZ_JBHTNY010000025.1"/>
</dbReference>
<proteinExistence type="predicted"/>
<dbReference type="GO" id="GO:0003700">
    <property type="term" value="F:DNA-binding transcription factor activity"/>
    <property type="evidence" value="ECO:0007669"/>
    <property type="project" value="InterPro"/>
</dbReference>
<dbReference type="InterPro" id="IPR003313">
    <property type="entry name" value="AraC-bd"/>
</dbReference>
<dbReference type="InterPro" id="IPR018060">
    <property type="entry name" value="HTH_AraC"/>
</dbReference>
<keyword evidence="1" id="KW-0805">Transcription regulation</keyword>
<dbReference type="AlphaFoldDB" id="A0A4U8QBW7"/>
<dbReference type="Gene3D" id="1.10.10.60">
    <property type="entry name" value="Homeodomain-like"/>
    <property type="match status" value="1"/>
</dbReference>
<name>A0A4U8QBW7_9FIRM</name>
<dbReference type="PANTHER" id="PTHR43280:SF28">
    <property type="entry name" value="HTH-TYPE TRANSCRIPTIONAL ACTIVATOR RHAS"/>
    <property type="match status" value="1"/>
</dbReference>
<dbReference type="EMBL" id="QGQD01000012">
    <property type="protein sequence ID" value="TLD02585.1"/>
    <property type="molecule type" value="Genomic_DNA"/>
</dbReference>
<dbReference type="Gene3D" id="2.60.120.10">
    <property type="entry name" value="Jelly Rolls"/>
    <property type="match status" value="1"/>
</dbReference>
<dbReference type="PRINTS" id="PR00032">
    <property type="entry name" value="HTHARAC"/>
</dbReference>
<dbReference type="STRING" id="180332.GCA_000797495_00841"/>
<keyword evidence="6" id="KW-1185">Reference proteome</keyword>
<dbReference type="Pfam" id="PF12833">
    <property type="entry name" value="HTH_18"/>
    <property type="match status" value="1"/>
</dbReference>
<evidence type="ECO:0000256" key="1">
    <source>
        <dbReference type="ARBA" id="ARBA00023015"/>
    </source>
</evidence>
<comment type="caution">
    <text evidence="5">The sequence shown here is derived from an EMBL/GenBank/DDBJ whole genome shotgun (WGS) entry which is preliminary data.</text>
</comment>
<dbReference type="SUPFAM" id="SSF51215">
    <property type="entry name" value="Regulatory protein AraC"/>
    <property type="match status" value="1"/>
</dbReference>
<dbReference type="InterPro" id="IPR020449">
    <property type="entry name" value="Tscrpt_reg_AraC-type_HTH"/>
</dbReference>
<keyword evidence="3" id="KW-0804">Transcription</keyword>
<keyword evidence="2" id="KW-0238">DNA-binding</keyword>
<dbReference type="SMART" id="SM00342">
    <property type="entry name" value="HTH_ARAC"/>
    <property type="match status" value="1"/>
</dbReference>
<evidence type="ECO:0000256" key="3">
    <source>
        <dbReference type="ARBA" id="ARBA00023163"/>
    </source>
</evidence>
<dbReference type="PROSITE" id="PS01124">
    <property type="entry name" value="HTH_ARAC_FAMILY_2"/>
    <property type="match status" value="1"/>
</dbReference>
<evidence type="ECO:0000313" key="6">
    <source>
        <dbReference type="Proteomes" id="UP000306509"/>
    </source>
</evidence>